<dbReference type="Proteomes" id="UP000663891">
    <property type="component" value="Unassembled WGS sequence"/>
</dbReference>
<dbReference type="EMBL" id="CAJNON010000888">
    <property type="protein sequence ID" value="CAF1398970.1"/>
    <property type="molecule type" value="Genomic_DNA"/>
</dbReference>
<dbReference type="EMBL" id="CAJOAY010004721">
    <property type="protein sequence ID" value="CAF4080933.1"/>
    <property type="molecule type" value="Genomic_DNA"/>
</dbReference>
<feature type="compositionally biased region" description="Polar residues" evidence="1">
    <location>
        <begin position="35"/>
        <end position="48"/>
    </location>
</feature>
<gene>
    <name evidence="3" type="ORF">OKA104_LOCUS34557</name>
    <name evidence="2" type="ORF">VCS650_LOCUS36381</name>
</gene>
<name>A0A819TMZ0_9BILA</name>
<feature type="compositionally biased region" description="Polar residues" evidence="1">
    <location>
        <begin position="1"/>
        <end position="11"/>
    </location>
</feature>
<evidence type="ECO:0000313" key="3">
    <source>
        <dbReference type="EMBL" id="CAF4080933.1"/>
    </source>
</evidence>
<feature type="region of interest" description="Disordered" evidence="1">
    <location>
        <begin position="1"/>
        <end position="48"/>
    </location>
</feature>
<evidence type="ECO:0000313" key="2">
    <source>
        <dbReference type="EMBL" id="CAF1398970.1"/>
    </source>
</evidence>
<comment type="caution">
    <text evidence="3">The sequence shown here is derived from an EMBL/GenBank/DDBJ whole genome shotgun (WGS) entry which is preliminary data.</text>
</comment>
<proteinExistence type="predicted"/>
<organism evidence="3 4">
    <name type="scientific">Adineta steineri</name>
    <dbReference type="NCBI Taxonomy" id="433720"/>
    <lineage>
        <taxon>Eukaryota</taxon>
        <taxon>Metazoa</taxon>
        <taxon>Spiralia</taxon>
        <taxon>Gnathifera</taxon>
        <taxon>Rotifera</taxon>
        <taxon>Eurotatoria</taxon>
        <taxon>Bdelloidea</taxon>
        <taxon>Adinetida</taxon>
        <taxon>Adinetidae</taxon>
        <taxon>Adineta</taxon>
    </lineage>
</organism>
<protein>
    <submittedName>
        <fullName evidence="3">Uncharacterized protein</fullName>
    </submittedName>
</protein>
<dbReference type="AlphaFoldDB" id="A0A819TMZ0"/>
<accession>A0A819TMZ0</accession>
<evidence type="ECO:0000256" key="1">
    <source>
        <dbReference type="SAM" id="MobiDB-lite"/>
    </source>
</evidence>
<dbReference type="Proteomes" id="UP000663881">
    <property type="component" value="Unassembled WGS sequence"/>
</dbReference>
<evidence type="ECO:0000313" key="4">
    <source>
        <dbReference type="Proteomes" id="UP000663881"/>
    </source>
</evidence>
<dbReference type="OrthoDB" id="10465542at2759"/>
<reference evidence="3" key="1">
    <citation type="submission" date="2021-02" db="EMBL/GenBank/DDBJ databases">
        <authorList>
            <person name="Nowell W R."/>
        </authorList>
    </citation>
    <scope>NUCLEOTIDE SEQUENCE</scope>
</reference>
<sequence length="76" mass="8271">MNISHVSNIRNTIALDSSSDSNDDNRPASSSNASCLSTHSLTNSDSSQSLFSENIASKLKVNKKEWTIIDVKDKQS</sequence>